<dbReference type="GO" id="GO:0009252">
    <property type="term" value="P:peptidoglycan biosynthetic process"/>
    <property type="evidence" value="ECO:0007669"/>
    <property type="project" value="UniProtKB-KW"/>
</dbReference>
<dbReference type="PANTHER" id="PTHR32282:SF32">
    <property type="entry name" value="PENICILLIN-BINDING PROTEIN 2A"/>
    <property type="match status" value="1"/>
</dbReference>
<dbReference type="GO" id="GO:0008360">
    <property type="term" value="P:regulation of cell shape"/>
    <property type="evidence" value="ECO:0007669"/>
    <property type="project" value="UniProtKB-KW"/>
</dbReference>
<evidence type="ECO:0000313" key="21">
    <source>
        <dbReference type="Proteomes" id="UP000037558"/>
    </source>
</evidence>
<dbReference type="Pfam" id="PF00905">
    <property type="entry name" value="Transpeptidase"/>
    <property type="match status" value="1"/>
</dbReference>
<keyword evidence="11" id="KW-0573">Peptidoglycan synthesis</keyword>
<evidence type="ECO:0000256" key="14">
    <source>
        <dbReference type="ARBA" id="ARBA00023268"/>
    </source>
</evidence>
<name>A0A0M0L952_9BACI</name>
<keyword evidence="12" id="KW-1133">Transmembrane helix</keyword>
<dbReference type="STRING" id="284581.AMD01_06185"/>
<dbReference type="GO" id="GO:0008658">
    <property type="term" value="F:penicillin binding"/>
    <property type="evidence" value="ECO:0007669"/>
    <property type="project" value="InterPro"/>
</dbReference>
<dbReference type="GO" id="GO:0030288">
    <property type="term" value="C:outer membrane-bounded periplasmic space"/>
    <property type="evidence" value="ECO:0007669"/>
    <property type="project" value="TreeGrafter"/>
</dbReference>
<dbReference type="InterPro" id="IPR012338">
    <property type="entry name" value="Beta-lactam/transpept-like"/>
</dbReference>
<dbReference type="PANTHER" id="PTHR32282">
    <property type="entry name" value="BINDING PROTEIN TRANSPEPTIDASE, PUTATIVE-RELATED"/>
    <property type="match status" value="1"/>
</dbReference>
<comment type="catalytic activity">
    <reaction evidence="16">
        <text>Preferential cleavage: (Ac)2-L-Lys-D-Ala-|-D-Ala. Also transpeptidation of peptidyl-alanyl moieties that are N-acyl substituents of D-alanine.</text>
        <dbReference type="EC" id="3.4.16.4"/>
    </reaction>
</comment>
<dbReference type="PATRIC" id="fig|284581.3.peg.4638"/>
<dbReference type="NCBIfam" id="TIGR02074">
    <property type="entry name" value="PBP_1a_fam"/>
    <property type="match status" value="1"/>
</dbReference>
<evidence type="ECO:0000313" key="20">
    <source>
        <dbReference type="EMBL" id="KOO47621.1"/>
    </source>
</evidence>
<comment type="similarity">
    <text evidence="1">In the C-terminal section; belongs to the transpeptidase family.</text>
</comment>
<evidence type="ECO:0000256" key="10">
    <source>
        <dbReference type="ARBA" id="ARBA00022960"/>
    </source>
</evidence>
<evidence type="ECO:0000256" key="17">
    <source>
        <dbReference type="ARBA" id="ARBA00049902"/>
    </source>
</evidence>
<keyword evidence="10" id="KW-0133">Cell shape</keyword>
<evidence type="ECO:0000256" key="4">
    <source>
        <dbReference type="ARBA" id="ARBA00022645"/>
    </source>
</evidence>
<dbReference type="AlphaFoldDB" id="A0A0M0L952"/>
<keyword evidence="5" id="KW-0645">Protease</keyword>
<evidence type="ECO:0000256" key="3">
    <source>
        <dbReference type="ARBA" id="ARBA00022475"/>
    </source>
</evidence>
<evidence type="ECO:0000256" key="6">
    <source>
        <dbReference type="ARBA" id="ARBA00022676"/>
    </source>
</evidence>
<dbReference type="Pfam" id="PF00912">
    <property type="entry name" value="Transgly"/>
    <property type="match status" value="1"/>
</dbReference>
<evidence type="ECO:0000259" key="19">
    <source>
        <dbReference type="Pfam" id="PF00912"/>
    </source>
</evidence>
<dbReference type="InterPro" id="IPR001264">
    <property type="entry name" value="Glyco_trans_51"/>
</dbReference>
<gene>
    <name evidence="20" type="ORF">AMD01_06185</name>
</gene>
<evidence type="ECO:0000256" key="12">
    <source>
        <dbReference type="ARBA" id="ARBA00022989"/>
    </source>
</evidence>
<evidence type="ECO:0000256" key="15">
    <source>
        <dbReference type="ARBA" id="ARBA00023316"/>
    </source>
</evidence>
<evidence type="ECO:0000256" key="7">
    <source>
        <dbReference type="ARBA" id="ARBA00022679"/>
    </source>
</evidence>
<dbReference type="GO" id="GO:0006508">
    <property type="term" value="P:proteolysis"/>
    <property type="evidence" value="ECO:0007669"/>
    <property type="project" value="UniProtKB-KW"/>
</dbReference>
<evidence type="ECO:0000256" key="13">
    <source>
        <dbReference type="ARBA" id="ARBA00023136"/>
    </source>
</evidence>
<sequence length="601" mass="66524">MRKISLFLVMVGMVTLLLSGCSFQTIRDIRHIDAKKLAAAESTVLYDKDGDEIDKLYTTVPRENVDLSDLPDYVRMAFISTEDKRFYDHGGIDFKGIFRATTKNIVTFSKAEGASTITQQLARNLFLTNEKTFTRKFKEVILSYALENKLSKDQILELYLNQVYFGSGVYGIGAASKLYFQKDASDLSVSEAAILAGLPKAPSKYSPSNDPKLTKQRRDVVLQLMYNSGVITEGQLKDAKNEDIEQVSVPSKEQSPNQAFIDYIVKDAGKTYGVTRAALYKGGYKIYTDFDPDLQESLNQAVDQFYFADDRSDQKVEIGAAALNPKNGMIQAMYGGRSYKQNGLNRATVPYQPGSSIKPLAVYAPALETNDWTPDSTLKDERGTDFNGYKPKNAGGEYFGKVTVEEALVRSLNVATVTLLNEIGVSKGYDFVTESGIPLDKGDKNLALALGGLTKGASPLQMAQAYTTFANDGVLEETRAIKKIVFPDGVIQSKELQTKEMMSKEHADQMNEMLMKVVDKSYGTGHRAQLYNEDVAGKTGTTLWQSSNRVANKDAWFAGYTDKNLLVIHAGFDRTDNSHYLRSGGGDVPARIFRNTLRSLP</sequence>
<evidence type="ECO:0000256" key="8">
    <source>
        <dbReference type="ARBA" id="ARBA00022692"/>
    </source>
</evidence>
<evidence type="ECO:0000256" key="2">
    <source>
        <dbReference type="ARBA" id="ARBA00007739"/>
    </source>
</evidence>
<protein>
    <submittedName>
        <fullName evidence="20">Penicillin-binding protein</fullName>
    </submittedName>
</protein>
<dbReference type="EMBL" id="LILC01000007">
    <property type="protein sequence ID" value="KOO47621.1"/>
    <property type="molecule type" value="Genomic_DNA"/>
</dbReference>
<accession>A0A0M0L952</accession>
<dbReference type="FunFam" id="1.10.3810.10:FF:000001">
    <property type="entry name" value="Penicillin-binding protein 1A"/>
    <property type="match status" value="1"/>
</dbReference>
<feature type="domain" description="Penicillin-binding protein transpeptidase" evidence="18">
    <location>
        <begin position="319"/>
        <end position="597"/>
    </location>
</feature>
<evidence type="ECO:0000256" key="16">
    <source>
        <dbReference type="ARBA" id="ARBA00034000"/>
    </source>
</evidence>
<comment type="caution">
    <text evidence="20">The sequence shown here is derived from an EMBL/GenBank/DDBJ whole genome shotgun (WGS) entry which is preliminary data.</text>
</comment>
<evidence type="ECO:0000256" key="5">
    <source>
        <dbReference type="ARBA" id="ARBA00022670"/>
    </source>
</evidence>
<dbReference type="OrthoDB" id="9766909at2"/>
<keyword evidence="15" id="KW-0961">Cell wall biogenesis/degradation</keyword>
<keyword evidence="8" id="KW-0812">Transmembrane</keyword>
<dbReference type="GO" id="GO:0008955">
    <property type="term" value="F:peptidoglycan glycosyltransferase activity"/>
    <property type="evidence" value="ECO:0007669"/>
    <property type="project" value="UniProtKB-EC"/>
</dbReference>
<dbReference type="SUPFAM" id="SSF56601">
    <property type="entry name" value="beta-lactamase/transpeptidase-like"/>
    <property type="match status" value="1"/>
</dbReference>
<reference evidence="21" key="1">
    <citation type="submission" date="2015-08" db="EMBL/GenBank/DDBJ databases">
        <title>Fjat-14210 dsm16467.</title>
        <authorList>
            <person name="Liu B."/>
            <person name="Wang J."/>
            <person name="Zhu Y."/>
            <person name="Liu G."/>
            <person name="Chen Q."/>
            <person name="Chen Z."/>
            <person name="Lan J."/>
            <person name="Che J."/>
            <person name="Ge C."/>
            <person name="Shi H."/>
            <person name="Pan Z."/>
            <person name="Liu X."/>
        </authorList>
    </citation>
    <scope>NUCLEOTIDE SEQUENCE [LARGE SCALE GENOMIC DNA]</scope>
    <source>
        <strain evidence="21">DSM 16467</strain>
    </source>
</reference>
<keyword evidence="7" id="KW-0808">Transferase</keyword>
<keyword evidence="14" id="KW-0511">Multifunctional enzyme</keyword>
<evidence type="ECO:0000256" key="9">
    <source>
        <dbReference type="ARBA" id="ARBA00022801"/>
    </source>
</evidence>
<dbReference type="GO" id="GO:0071555">
    <property type="term" value="P:cell wall organization"/>
    <property type="evidence" value="ECO:0007669"/>
    <property type="project" value="UniProtKB-KW"/>
</dbReference>
<dbReference type="InterPro" id="IPR023346">
    <property type="entry name" value="Lysozyme-like_dom_sf"/>
</dbReference>
<dbReference type="InterPro" id="IPR050396">
    <property type="entry name" value="Glycosyltr_51/Transpeptidase"/>
</dbReference>
<dbReference type="Proteomes" id="UP000037558">
    <property type="component" value="Unassembled WGS sequence"/>
</dbReference>
<dbReference type="GO" id="GO:0009002">
    <property type="term" value="F:serine-type D-Ala-D-Ala carboxypeptidase activity"/>
    <property type="evidence" value="ECO:0007669"/>
    <property type="project" value="UniProtKB-EC"/>
</dbReference>
<dbReference type="SUPFAM" id="SSF53955">
    <property type="entry name" value="Lysozyme-like"/>
    <property type="match status" value="1"/>
</dbReference>
<comment type="catalytic activity">
    <reaction evidence="17">
        <text>[GlcNAc-(1-&gt;4)-Mur2Ac(oyl-L-Ala-gamma-D-Glu-L-Lys-D-Ala-D-Ala)](n)-di-trans,octa-cis-undecaprenyl diphosphate + beta-D-GlcNAc-(1-&gt;4)-Mur2Ac(oyl-L-Ala-gamma-D-Glu-L-Lys-D-Ala-D-Ala)-di-trans,octa-cis-undecaprenyl diphosphate = [GlcNAc-(1-&gt;4)-Mur2Ac(oyl-L-Ala-gamma-D-Glu-L-Lys-D-Ala-D-Ala)](n+1)-di-trans,octa-cis-undecaprenyl diphosphate + di-trans,octa-cis-undecaprenyl diphosphate + H(+)</text>
        <dbReference type="Rhea" id="RHEA:23708"/>
        <dbReference type="Rhea" id="RHEA-COMP:9602"/>
        <dbReference type="Rhea" id="RHEA-COMP:9603"/>
        <dbReference type="ChEBI" id="CHEBI:15378"/>
        <dbReference type="ChEBI" id="CHEBI:58405"/>
        <dbReference type="ChEBI" id="CHEBI:60033"/>
        <dbReference type="ChEBI" id="CHEBI:78435"/>
        <dbReference type="EC" id="2.4.99.28"/>
    </reaction>
</comment>
<evidence type="ECO:0000256" key="11">
    <source>
        <dbReference type="ARBA" id="ARBA00022984"/>
    </source>
</evidence>
<keyword evidence="6" id="KW-0328">Glycosyltransferase</keyword>
<keyword evidence="3" id="KW-1003">Cell membrane</keyword>
<keyword evidence="13" id="KW-0472">Membrane</keyword>
<dbReference type="Gene3D" id="1.10.3810.10">
    <property type="entry name" value="Biosynthetic peptidoglycan transglycosylase-like"/>
    <property type="match status" value="1"/>
</dbReference>
<keyword evidence="21" id="KW-1185">Reference proteome</keyword>
<dbReference type="PROSITE" id="PS51257">
    <property type="entry name" value="PROKAR_LIPOPROTEIN"/>
    <property type="match status" value="1"/>
</dbReference>
<organism evidence="20 21">
    <name type="scientific">Priestia koreensis</name>
    <dbReference type="NCBI Taxonomy" id="284581"/>
    <lineage>
        <taxon>Bacteria</taxon>
        <taxon>Bacillati</taxon>
        <taxon>Bacillota</taxon>
        <taxon>Bacilli</taxon>
        <taxon>Bacillales</taxon>
        <taxon>Bacillaceae</taxon>
        <taxon>Priestia</taxon>
    </lineage>
</organism>
<feature type="domain" description="Glycosyl transferase family 51" evidence="19">
    <location>
        <begin position="51"/>
        <end position="225"/>
    </location>
</feature>
<keyword evidence="9" id="KW-0378">Hydrolase</keyword>
<proteinExistence type="inferred from homology"/>
<evidence type="ECO:0000259" key="18">
    <source>
        <dbReference type="Pfam" id="PF00905"/>
    </source>
</evidence>
<comment type="similarity">
    <text evidence="2">In the N-terminal section; belongs to the glycosyltransferase 51 family.</text>
</comment>
<evidence type="ECO:0000256" key="1">
    <source>
        <dbReference type="ARBA" id="ARBA00007090"/>
    </source>
</evidence>
<dbReference type="InterPro" id="IPR001460">
    <property type="entry name" value="PCN-bd_Tpept"/>
</dbReference>
<dbReference type="InterPro" id="IPR036950">
    <property type="entry name" value="PBP_transglycosylase"/>
</dbReference>
<dbReference type="Gene3D" id="3.40.710.10">
    <property type="entry name" value="DD-peptidase/beta-lactamase superfamily"/>
    <property type="match status" value="1"/>
</dbReference>
<dbReference type="RefSeq" id="WP_053400532.1">
    <property type="nucleotide sequence ID" value="NZ_LILC01000007.1"/>
</dbReference>
<keyword evidence="4" id="KW-0121">Carboxypeptidase</keyword>